<dbReference type="PANTHER" id="PTHR10656">
    <property type="entry name" value="CELL FATE DETERMINING PROTEIN MAB21-RELATED"/>
    <property type="match status" value="1"/>
</dbReference>
<dbReference type="PANTHER" id="PTHR10656:SF69">
    <property type="entry name" value="MAB-21-LIKE HHH_H2TH-LIKE DOMAIN-CONTAINING PROTEIN"/>
    <property type="match status" value="1"/>
</dbReference>
<feature type="domain" description="Mab-21-like HhH/H2TH-like" evidence="3">
    <location>
        <begin position="239"/>
        <end position="321"/>
    </location>
</feature>
<evidence type="ECO:0000313" key="4">
    <source>
        <dbReference type="EMBL" id="VDH97651.1"/>
    </source>
</evidence>
<evidence type="ECO:0000259" key="3">
    <source>
        <dbReference type="Pfam" id="PF20266"/>
    </source>
</evidence>
<comment type="caution">
    <text evidence="4">The sequence shown here is derived from an EMBL/GenBank/DDBJ whole genome shotgun (WGS) entry which is preliminary data.</text>
</comment>
<evidence type="ECO:0008006" key="6">
    <source>
        <dbReference type="Google" id="ProtNLM"/>
    </source>
</evidence>
<proteinExistence type="inferred from homology"/>
<dbReference type="Gene3D" id="1.10.1410.40">
    <property type="match status" value="1"/>
</dbReference>
<feature type="domain" description="Mab-21-like nucleotidyltransferase" evidence="2">
    <location>
        <begin position="159"/>
        <end position="229"/>
    </location>
</feature>
<name>A0A8B6C000_MYTGA</name>
<dbReference type="AlphaFoldDB" id="A0A8B6C000"/>
<comment type="similarity">
    <text evidence="1">Belongs to the mab-21 family.</text>
</comment>
<dbReference type="InterPro" id="IPR046906">
    <property type="entry name" value="Mab-21_HhH/H2TH-like"/>
</dbReference>
<dbReference type="SMART" id="SM01265">
    <property type="entry name" value="Mab-21"/>
    <property type="match status" value="1"/>
</dbReference>
<dbReference type="OrthoDB" id="5950246at2759"/>
<organism evidence="4 5">
    <name type="scientific">Mytilus galloprovincialis</name>
    <name type="common">Mediterranean mussel</name>
    <dbReference type="NCBI Taxonomy" id="29158"/>
    <lineage>
        <taxon>Eukaryota</taxon>
        <taxon>Metazoa</taxon>
        <taxon>Spiralia</taxon>
        <taxon>Lophotrochozoa</taxon>
        <taxon>Mollusca</taxon>
        <taxon>Bivalvia</taxon>
        <taxon>Autobranchia</taxon>
        <taxon>Pteriomorphia</taxon>
        <taxon>Mytilida</taxon>
        <taxon>Mytiloidea</taxon>
        <taxon>Mytilidae</taxon>
        <taxon>Mytilinae</taxon>
        <taxon>Mytilus</taxon>
    </lineage>
</organism>
<evidence type="ECO:0000256" key="1">
    <source>
        <dbReference type="ARBA" id="ARBA00008307"/>
    </source>
</evidence>
<dbReference type="Pfam" id="PF20266">
    <property type="entry name" value="Mab-21_C"/>
    <property type="match status" value="1"/>
</dbReference>
<keyword evidence="5" id="KW-1185">Reference proteome</keyword>
<dbReference type="Pfam" id="PF03281">
    <property type="entry name" value="Mab-21"/>
    <property type="match status" value="1"/>
</dbReference>
<dbReference type="Proteomes" id="UP000596742">
    <property type="component" value="Unassembled WGS sequence"/>
</dbReference>
<protein>
    <recommendedName>
        <fullName evidence="6">Mab-21-like HhH/H2TH-like domain-containing protein</fullName>
    </recommendedName>
</protein>
<dbReference type="InterPro" id="IPR046903">
    <property type="entry name" value="Mab-21-like_nuc_Trfase"/>
</dbReference>
<evidence type="ECO:0000259" key="2">
    <source>
        <dbReference type="Pfam" id="PF03281"/>
    </source>
</evidence>
<gene>
    <name evidence="4" type="ORF">MGAL_10B038774</name>
</gene>
<reference evidence="4" key="1">
    <citation type="submission" date="2018-11" db="EMBL/GenBank/DDBJ databases">
        <authorList>
            <person name="Alioto T."/>
            <person name="Alioto T."/>
        </authorList>
    </citation>
    <scope>NUCLEOTIDE SEQUENCE</scope>
</reference>
<dbReference type="InterPro" id="IPR024810">
    <property type="entry name" value="MAB21L/cGLR"/>
</dbReference>
<sequence length="496" mass="57003">MQHELELKEVSVSLYKYMCEKLVGSANVVRYRRLYCKLNDEIFDDSSSAIISSGSKAEGLDLPGSDYDIMFLVKSWLVYETKPSDDEDVIVLDTDNALPGFALLKVSDNTAFPCPITVTANGNYIANVDWLQFILGKEYDILCFIHGPSLSNSLLDDTDLVVCFKCHTWPTIAKNWLLRYRSSEWPSQDVIYNVVDHGVLVVPVGSKSPSSDGNPLEWRFSFSLSEKLLVCSFNHCQLLCYSLLKIFLKQILNKDKVLQNKLCSYHMKTVLFWILEEVENLNWIPENLLHCFLVCIRRLHYWILSGYVPNYFIPEHNMIDGKLGDTVVSYLSLFLENMNSCGNWWKIIVSAPSLSDFRRTPISISKHLERLSEFDGAVLLIQSLSTFTMLLSDNTAESLCSSLLYMMCHKSLPYTVKKIILIMFLQWNKTILSSVDTLSGNTKCLYLRHKECLSRILMNTFHETVSWWLLIAGFFTLHRSTTKCLTFYNYRLVCCC</sequence>
<evidence type="ECO:0000313" key="5">
    <source>
        <dbReference type="Proteomes" id="UP000596742"/>
    </source>
</evidence>
<dbReference type="EMBL" id="UYJE01000929">
    <property type="protein sequence ID" value="VDH97651.1"/>
    <property type="molecule type" value="Genomic_DNA"/>
</dbReference>
<accession>A0A8B6C000</accession>